<feature type="transmembrane region" description="Helical" evidence="1">
    <location>
        <begin position="157"/>
        <end position="178"/>
    </location>
</feature>
<feature type="transmembrane region" description="Helical" evidence="1">
    <location>
        <begin position="57"/>
        <end position="79"/>
    </location>
</feature>
<evidence type="ECO:0000313" key="3">
    <source>
        <dbReference type="Proteomes" id="UP000294927"/>
    </source>
</evidence>
<proteinExistence type="predicted"/>
<reference evidence="2 3" key="1">
    <citation type="submission" date="2019-03" db="EMBL/GenBank/DDBJ databases">
        <title>Genomic Encyclopedia of Archaeal and Bacterial Type Strains, Phase II (KMG-II): from individual species to whole genera.</title>
        <authorList>
            <person name="Goeker M."/>
        </authorList>
    </citation>
    <scope>NUCLEOTIDE SEQUENCE [LARGE SCALE GENOMIC DNA]</scope>
    <source>
        <strain evidence="2 3">DSM 45499</strain>
    </source>
</reference>
<evidence type="ECO:0000313" key="2">
    <source>
        <dbReference type="EMBL" id="TDV55404.1"/>
    </source>
</evidence>
<keyword evidence="1" id="KW-0472">Membrane</keyword>
<keyword evidence="1" id="KW-0812">Transmembrane</keyword>
<dbReference type="RefSeq" id="WP_166664030.1">
    <property type="nucleotide sequence ID" value="NZ_SOCP01000003.1"/>
</dbReference>
<organism evidence="2 3">
    <name type="scientific">Actinophytocola oryzae</name>
    <dbReference type="NCBI Taxonomy" id="502181"/>
    <lineage>
        <taxon>Bacteria</taxon>
        <taxon>Bacillati</taxon>
        <taxon>Actinomycetota</taxon>
        <taxon>Actinomycetes</taxon>
        <taxon>Pseudonocardiales</taxon>
        <taxon>Pseudonocardiaceae</taxon>
    </lineage>
</organism>
<protein>
    <submittedName>
        <fullName evidence="2">Sulfoxide reductase heme-binding subunit YedZ</fullName>
    </submittedName>
</protein>
<dbReference type="SUPFAM" id="SSF54862">
    <property type="entry name" value="4Fe-4S ferredoxins"/>
    <property type="match status" value="1"/>
</dbReference>
<accession>A0A4R7VZ71</accession>
<keyword evidence="3" id="KW-1185">Reference proteome</keyword>
<name>A0A4R7VZ71_9PSEU</name>
<feature type="transmembrane region" description="Helical" evidence="1">
    <location>
        <begin position="133"/>
        <end position="151"/>
    </location>
</feature>
<comment type="caution">
    <text evidence="2">The sequence shown here is derived from an EMBL/GenBank/DDBJ whole genome shotgun (WGS) entry which is preliminary data.</text>
</comment>
<dbReference type="Gene3D" id="3.30.70.20">
    <property type="match status" value="1"/>
</dbReference>
<dbReference type="EMBL" id="SOCP01000003">
    <property type="protein sequence ID" value="TDV55404.1"/>
    <property type="molecule type" value="Genomic_DNA"/>
</dbReference>
<keyword evidence="1" id="KW-1133">Transmembrane helix</keyword>
<gene>
    <name evidence="2" type="ORF">CLV71_103645</name>
</gene>
<evidence type="ECO:0000256" key="1">
    <source>
        <dbReference type="SAM" id="Phobius"/>
    </source>
</evidence>
<dbReference type="Pfam" id="PF13370">
    <property type="entry name" value="Fer4_13"/>
    <property type="match status" value="1"/>
</dbReference>
<feature type="transmembrane region" description="Helical" evidence="1">
    <location>
        <begin position="25"/>
        <end position="45"/>
    </location>
</feature>
<dbReference type="AlphaFoldDB" id="A0A4R7VZ71"/>
<sequence length="281" mass="31150">MIDVVVALPQHDIGIREVAALSARLSYVFMCLTLCWGVFTYTGWIRRLTGHQAIRSGHMILATFTIATGFTHAIVFLLLREQGLDLFGITVPFGGQLRHTMGILGLELMTAILISTGLRRFIRYRRWLRFHQFAYPAVGMTVVHSWFGAIHNGHLGLLWLGGITVLTPAVTLTILRFLPPRILTRAGLLAGAPAAAETQLAVATPPPPGPRMGRKVQVSVDNQRCKRYGICQAESPQLFQLMEDGRLRYVRDPDTASRAQAQAAARSCPMQAIQLQEVRAR</sequence>
<feature type="transmembrane region" description="Helical" evidence="1">
    <location>
        <begin position="99"/>
        <end position="121"/>
    </location>
</feature>
<dbReference type="Proteomes" id="UP000294927">
    <property type="component" value="Unassembled WGS sequence"/>
</dbReference>